<dbReference type="InterPro" id="IPR050738">
    <property type="entry name" value="Sulfatase"/>
</dbReference>
<dbReference type="PROSITE" id="PS00523">
    <property type="entry name" value="SULFATASE_1"/>
    <property type="match status" value="1"/>
</dbReference>
<dbReference type="Gene3D" id="3.30.1120.10">
    <property type="match status" value="1"/>
</dbReference>
<comment type="similarity">
    <text evidence="1">Belongs to the sulfatase family.</text>
</comment>
<sequence>MKLIPNVICLVISLAYSGVISALGSTESISDELVKVDKPNILLIVADDLGFSDLGAFGGEIETPNLDALATSGVRLTNFYATPSCSPTRSMLLTGQDNHPAGMGAMAEALQTFSILKGKPGYEGYLKPETTTIAEVLSNAGYRTLMSGKWHLGSQPNQQPTEHGFDRAFALMQGGADHFGAGQNGGPALQPATYTENGRPAEFPVGSYSSDVYAERLIDYLNLEDKSDKSDKPDQPFFAYLAFTAPHWPLQAPAELIEKYKDRYNAGPEALRSARFERMKRLGLIDSAVPISSLVVLDDWQKLSEQQRKVESRNMEIYAAMVDSLDQNVGRVLDQLRVSGEYDNTVIIFMSDNGAEGIGARPLIGRTSNSTPPQHKAAVLAAINAGNLDLSKMGTGESFITYGSQWAQAAMAPFRRSKGDTEEGGVRVPAFISGPAIKGQRIISSALSVRDVMPTVLDITHTAYSDVSEAPVTAAGVISMPSAKSWKPILDGSLESVRSDTDAIAWELHLKRGIRVGDWKAVYGKDTGDRSSPSSWKLYNLSDDIAESNDVSAENSQVLERLVAAWGAYAKQNGVFVPGPP</sequence>
<keyword evidence="7" id="KW-1185">Reference proteome</keyword>
<keyword evidence="3" id="KW-0378">Hydrolase</keyword>
<protein>
    <submittedName>
        <fullName evidence="6">Arylsulfatase</fullName>
    </submittedName>
</protein>
<proteinExistence type="inferred from homology"/>
<evidence type="ECO:0000256" key="2">
    <source>
        <dbReference type="ARBA" id="ARBA00022723"/>
    </source>
</evidence>
<evidence type="ECO:0000256" key="4">
    <source>
        <dbReference type="ARBA" id="ARBA00022837"/>
    </source>
</evidence>
<dbReference type="OrthoDB" id="974590at2"/>
<dbReference type="SUPFAM" id="SSF53649">
    <property type="entry name" value="Alkaline phosphatase-like"/>
    <property type="match status" value="1"/>
</dbReference>
<dbReference type="HOGENOM" id="CLU_006332_11_1_6"/>
<evidence type="ECO:0000313" key="7">
    <source>
        <dbReference type="Proteomes" id="UP000005555"/>
    </source>
</evidence>
<keyword evidence="2" id="KW-0479">Metal-binding</keyword>
<dbReference type="InterPro" id="IPR017850">
    <property type="entry name" value="Alkaline_phosphatase_core_sf"/>
</dbReference>
<dbReference type="GO" id="GO:0046872">
    <property type="term" value="F:metal ion binding"/>
    <property type="evidence" value="ECO:0007669"/>
    <property type="project" value="UniProtKB-KW"/>
</dbReference>
<dbReference type="InterPro" id="IPR000917">
    <property type="entry name" value="Sulfatase_N"/>
</dbReference>
<dbReference type="PANTHER" id="PTHR42693:SF33">
    <property type="entry name" value="ARYLSULFATASE"/>
    <property type="match status" value="1"/>
</dbReference>
<evidence type="ECO:0000259" key="5">
    <source>
        <dbReference type="Pfam" id="PF00884"/>
    </source>
</evidence>
<accession>Q1YUH3</accession>
<dbReference type="InterPro" id="IPR024607">
    <property type="entry name" value="Sulfatase_CS"/>
</dbReference>
<keyword evidence="4" id="KW-0106">Calcium</keyword>
<organism evidence="6 7">
    <name type="scientific">gamma proteobacterium HTCC2207</name>
    <dbReference type="NCBI Taxonomy" id="314287"/>
    <lineage>
        <taxon>Bacteria</taxon>
        <taxon>Pseudomonadati</taxon>
        <taxon>Pseudomonadota</taxon>
        <taxon>Gammaproteobacteria</taxon>
        <taxon>Cellvibrionales</taxon>
        <taxon>Porticoccaceae</taxon>
        <taxon>SAR92 clade</taxon>
    </lineage>
</organism>
<feature type="domain" description="Sulfatase N-terminal" evidence="5">
    <location>
        <begin position="39"/>
        <end position="460"/>
    </location>
</feature>
<evidence type="ECO:0000256" key="3">
    <source>
        <dbReference type="ARBA" id="ARBA00022801"/>
    </source>
</evidence>
<evidence type="ECO:0000313" key="6">
    <source>
        <dbReference type="EMBL" id="EAS48085.1"/>
    </source>
</evidence>
<dbReference type="PANTHER" id="PTHR42693">
    <property type="entry name" value="ARYLSULFATASE FAMILY MEMBER"/>
    <property type="match status" value="1"/>
</dbReference>
<dbReference type="eggNOG" id="COG3119">
    <property type="taxonomic scope" value="Bacteria"/>
</dbReference>
<dbReference type="EMBL" id="AAPI01000001">
    <property type="protein sequence ID" value="EAS48085.1"/>
    <property type="molecule type" value="Genomic_DNA"/>
</dbReference>
<dbReference type="PROSITE" id="PS00149">
    <property type="entry name" value="SULFATASE_2"/>
    <property type="match status" value="1"/>
</dbReference>
<dbReference type="AlphaFoldDB" id="Q1YUH3"/>
<reference evidence="6 7" key="1">
    <citation type="submission" date="2006-03" db="EMBL/GenBank/DDBJ databases">
        <authorList>
            <person name="Giovannoni S.J."/>
            <person name="Cho J.-C."/>
            <person name="Ferriera S."/>
            <person name="Johnson J."/>
            <person name="Kravitz S."/>
            <person name="Halpern A."/>
            <person name="Remington K."/>
            <person name="Beeson K."/>
            <person name="Tran B."/>
            <person name="Rogers Y.-H."/>
            <person name="Friedman R."/>
            <person name="Venter J.C."/>
        </authorList>
    </citation>
    <scope>NUCLEOTIDE SEQUENCE [LARGE SCALE GENOMIC DNA]</scope>
    <source>
        <strain evidence="6 7">HTCC2207</strain>
    </source>
</reference>
<dbReference type="STRING" id="314287.GB2207_09751"/>
<dbReference type="Proteomes" id="UP000005555">
    <property type="component" value="Unassembled WGS sequence"/>
</dbReference>
<dbReference type="Pfam" id="PF00884">
    <property type="entry name" value="Sulfatase"/>
    <property type="match status" value="1"/>
</dbReference>
<evidence type="ECO:0000256" key="1">
    <source>
        <dbReference type="ARBA" id="ARBA00008779"/>
    </source>
</evidence>
<dbReference type="Gene3D" id="3.40.720.10">
    <property type="entry name" value="Alkaline Phosphatase, subunit A"/>
    <property type="match status" value="1"/>
</dbReference>
<dbReference type="CDD" id="cd16025">
    <property type="entry name" value="PAS_like"/>
    <property type="match status" value="1"/>
</dbReference>
<dbReference type="GO" id="GO:0004065">
    <property type="term" value="F:arylsulfatase activity"/>
    <property type="evidence" value="ECO:0007669"/>
    <property type="project" value="TreeGrafter"/>
</dbReference>
<name>Q1YUH3_9GAMM</name>
<gene>
    <name evidence="6" type="ORF">GB2207_09751</name>
</gene>
<comment type="caution">
    <text evidence="6">The sequence shown here is derived from an EMBL/GenBank/DDBJ whole genome shotgun (WGS) entry which is preliminary data.</text>
</comment>